<evidence type="ECO:0000313" key="3">
    <source>
        <dbReference type="Proteomes" id="UP000663841"/>
    </source>
</evidence>
<feature type="domain" description="Ricin B lectin" evidence="1">
    <location>
        <begin position="127"/>
        <end position="204"/>
    </location>
</feature>
<evidence type="ECO:0000259" key="1">
    <source>
        <dbReference type="Pfam" id="PF14200"/>
    </source>
</evidence>
<dbReference type="CDD" id="cd23455">
    <property type="entry name" value="beta-trefoil_Ricin_RSA"/>
    <property type="match status" value="1"/>
</dbReference>
<accession>A0A8H3A6R2</accession>
<sequence>MAIPPGVYRIRNAQTNTFVDQCGPSNDTIHSWSYVQHHRADQHWFVQLSGDGVALRNVEYGQYAYVTNIQNGGKVFASNNLITWNLSPHENEWAISLPGTNFVVEIGGANGANGAGHYQLSQQHFQQLYQEPRSPPVSPGIYFLKNVMSGTLVSLYGGSTEEGAEITGYDFSGGSYQKWQLQLTSHGQNVTLRNVQTSTYLWFRGQSFIPSFPVISSYQSQEYVIAAADRGFYISPAQQPGYALSLLRGSGQNGTEIAIWHNSQQDNQKWHFEHA</sequence>
<dbReference type="InterPro" id="IPR035992">
    <property type="entry name" value="Ricin_B-like_lectins"/>
</dbReference>
<protein>
    <recommendedName>
        <fullName evidence="1">Ricin B lectin domain-containing protein</fullName>
    </recommendedName>
</protein>
<dbReference type="Gene3D" id="2.80.10.50">
    <property type="match status" value="2"/>
</dbReference>
<dbReference type="Pfam" id="PF14200">
    <property type="entry name" value="RicinB_lectin_2"/>
    <property type="match status" value="1"/>
</dbReference>
<dbReference type="InterPro" id="IPR000772">
    <property type="entry name" value="Ricin_B_lectin"/>
</dbReference>
<evidence type="ECO:0000313" key="2">
    <source>
        <dbReference type="EMBL" id="CAE6400399.1"/>
    </source>
</evidence>
<comment type="caution">
    <text evidence="2">The sequence shown here is derived from an EMBL/GenBank/DDBJ whole genome shotgun (WGS) entry which is preliminary data.</text>
</comment>
<dbReference type="AlphaFoldDB" id="A0A8H3A6R2"/>
<reference evidence="2" key="1">
    <citation type="submission" date="2021-01" db="EMBL/GenBank/DDBJ databases">
        <authorList>
            <person name="Kaushik A."/>
        </authorList>
    </citation>
    <scope>NUCLEOTIDE SEQUENCE</scope>
    <source>
        <strain evidence="2">AG3-T5</strain>
    </source>
</reference>
<dbReference type="Proteomes" id="UP000663841">
    <property type="component" value="Unassembled WGS sequence"/>
</dbReference>
<gene>
    <name evidence="2" type="ORF">RDB_LOCUS6938</name>
</gene>
<dbReference type="SUPFAM" id="SSF50370">
    <property type="entry name" value="Ricin B-like lectins"/>
    <property type="match status" value="2"/>
</dbReference>
<proteinExistence type="predicted"/>
<organism evidence="2 3">
    <name type="scientific">Rhizoctonia solani</name>
    <dbReference type="NCBI Taxonomy" id="456999"/>
    <lineage>
        <taxon>Eukaryota</taxon>
        <taxon>Fungi</taxon>
        <taxon>Dikarya</taxon>
        <taxon>Basidiomycota</taxon>
        <taxon>Agaricomycotina</taxon>
        <taxon>Agaricomycetes</taxon>
        <taxon>Cantharellales</taxon>
        <taxon>Ceratobasidiaceae</taxon>
        <taxon>Rhizoctonia</taxon>
    </lineage>
</organism>
<name>A0A8H3A6R2_9AGAM</name>
<dbReference type="EMBL" id="CAJMWW010000017">
    <property type="protein sequence ID" value="CAE6400399.1"/>
    <property type="molecule type" value="Genomic_DNA"/>
</dbReference>